<proteinExistence type="predicted"/>
<dbReference type="EMBL" id="JAKLTQ010000009">
    <property type="protein sequence ID" value="MCG2622910.1"/>
    <property type="molecule type" value="Genomic_DNA"/>
</dbReference>
<keyword evidence="4" id="KW-1185">Reference proteome</keyword>
<evidence type="ECO:0000313" key="4">
    <source>
        <dbReference type="Proteomes" id="UP001165368"/>
    </source>
</evidence>
<organism evidence="3 4">
    <name type="scientific">Arthrobacter hankyongi</name>
    <dbReference type="NCBI Taxonomy" id="2904801"/>
    <lineage>
        <taxon>Bacteria</taxon>
        <taxon>Bacillati</taxon>
        <taxon>Actinomycetota</taxon>
        <taxon>Actinomycetes</taxon>
        <taxon>Micrococcales</taxon>
        <taxon>Micrococcaceae</taxon>
        <taxon>Arthrobacter</taxon>
    </lineage>
</organism>
<dbReference type="InterPro" id="IPR019545">
    <property type="entry name" value="DM13_domain"/>
</dbReference>
<name>A0ABS9L8E3_9MICC</name>
<sequence length="185" mass="19630">MKRRYLLIVAGVLGAAVLAAGLFLFEPWRLWTSSTVVEQLPGAPASSAPATAGAPSAQAPSTARSEAAVPIVLRAGRFISHEHATTGRALVVQLPDGSRVLRLEGLDTSDGPDLRVWLTDAPVLEGPDGWHVFDDGRYLDLGALKANRGDHNYVIPPGTDLEQYSSVSIWCRRFAVSFGAASLAA</sequence>
<comment type="caution">
    <text evidence="3">The sequence shown here is derived from an EMBL/GenBank/DDBJ whole genome shotgun (WGS) entry which is preliminary data.</text>
</comment>
<gene>
    <name evidence="3" type="ORF">LVY72_13480</name>
</gene>
<feature type="region of interest" description="Disordered" evidence="1">
    <location>
        <begin position="42"/>
        <end position="62"/>
    </location>
</feature>
<accession>A0ABS9L8E3</accession>
<dbReference type="Proteomes" id="UP001165368">
    <property type="component" value="Unassembled WGS sequence"/>
</dbReference>
<evidence type="ECO:0000259" key="2">
    <source>
        <dbReference type="PROSITE" id="PS51549"/>
    </source>
</evidence>
<dbReference type="Pfam" id="PF10517">
    <property type="entry name" value="DM13"/>
    <property type="match status" value="1"/>
</dbReference>
<feature type="domain" description="DM13" evidence="2">
    <location>
        <begin position="71"/>
        <end position="184"/>
    </location>
</feature>
<evidence type="ECO:0000256" key="1">
    <source>
        <dbReference type="SAM" id="MobiDB-lite"/>
    </source>
</evidence>
<reference evidence="3" key="1">
    <citation type="submission" date="2022-01" db="EMBL/GenBank/DDBJ databases">
        <authorList>
            <person name="Jo J.-H."/>
            <person name="Im W.-T."/>
        </authorList>
    </citation>
    <scope>NUCLEOTIDE SEQUENCE</scope>
    <source>
        <strain evidence="3">I2-34</strain>
    </source>
</reference>
<dbReference type="PROSITE" id="PS51549">
    <property type="entry name" value="DM13"/>
    <property type="match status" value="1"/>
</dbReference>
<dbReference type="RefSeq" id="WP_237821686.1">
    <property type="nucleotide sequence ID" value="NZ_JAKLTQ010000009.1"/>
</dbReference>
<protein>
    <submittedName>
        <fullName evidence="3">DM13 domain-containing protein</fullName>
    </submittedName>
</protein>
<evidence type="ECO:0000313" key="3">
    <source>
        <dbReference type="EMBL" id="MCG2622910.1"/>
    </source>
</evidence>